<dbReference type="GO" id="GO:0005654">
    <property type="term" value="C:nucleoplasm"/>
    <property type="evidence" value="ECO:0007669"/>
    <property type="project" value="UniProtKB-SubCell"/>
</dbReference>
<evidence type="ECO:0000256" key="13">
    <source>
        <dbReference type="ARBA" id="ARBA00051165"/>
    </source>
</evidence>
<dbReference type="GO" id="GO:0005730">
    <property type="term" value="C:nucleolus"/>
    <property type="evidence" value="ECO:0007669"/>
    <property type="project" value="UniProtKB-SubCell"/>
</dbReference>
<evidence type="ECO:0000256" key="3">
    <source>
        <dbReference type="ARBA" id="ARBA00004642"/>
    </source>
</evidence>
<dbReference type="GO" id="GO:0003677">
    <property type="term" value="F:DNA binding"/>
    <property type="evidence" value="ECO:0007669"/>
    <property type="project" value="InterPro"/>
</dbReference>
<dbReference type="GO" id="GO:0006355">
    <property type="term" value="P:regulation of DNA-templated transcription"/>
    <property type="evidence" value="ECO:0007669"/>
    <property type="project" value="InterPro"/>
</dbReference>
<keyword evidence="5" id="KW-0227">DNA damage</keyword>
<evidence type="ECO:0000256" key="22">
    <source>
        <dbReference type="ARBA" id="ARBA00062909"/>
    </source>
</evidence>
<keyword evidence="4" id="KW-0479">Metal-binding</keyword>
<evidence type="ECO:0000256" key="18">
    <source>
        <dbReference type="ARBA" id="ARBA00052597"/>
    </source>
</evidence>
<comment type="catalytic activity">
    <reaction evidence="21">
        <text>a methylated nucleobase within DNA + 2-oxoglutarate + O2 = a nucleobase within DNA + formaldehyde + succinate + CO2</text>
        <dbReference type="Rhea" id="RHEA:30299"/>
        <dbReference type="Rhea" id="RHEA-COMP:12192"/>
        <dbReference type="Rhea" id="RHEA-COMP:12193"/>
        <dbReference type="ChEBI" id="CHEBI:15379"/>
        <dbReference type="ChEBI" id="CHEBI:16526"/>
        <dbReference type="ChEBI" id="CHEBI:16810"/>
        <dbReference type="ChEBI" id="CHEBI:16842"/>
        <dbReference type="ChEBI" id="CHEBI:30031"/>
        <dbReference type="ChEBI" id="CHEBI:32875"/>
        <dbReference type="ChEBI" id="CHEBI:64428"/>
        <dbReference type="EC" id="1.14.11.33"/>
    </reaction>
    <physiologicalReaction direction="left-to-right" evidence="21">
        <dbReference type="Rhea" id="RHEA:30300"/>
    </physiologicalReaction>
</comment>
<evidence type="ECO:0000256" key="21">
    <source>
        <dbReference type="ARBA" id="ARBA00053025"/>
    </source>
</evidence>
<evidence type="ECO:0000256" key="4">
    <source>
        <dbReference type="ARBA" id="ARBA00022723"/>
    </source>
</evidence>
<evidence type="ECO:0000256" key="2">
    <source>
        <dbReference type="ARBA" id="ARBA00004604"/>
    </source>
</evidence>
<keyword evidence="9" id="KW-0408">Iron</keyword>
<accession>A0A0J7MQS9</accession>
<dbReference type="EMBL" id="LBMM01022285">
    <property type="protein sequence ID" value="KMQ82915.1"/>
    <property type="molecule type" value="Genomic_DNA"/>
</dbReference>
<feature type="binding site" evidence="27">
    <location>
        <position position="97"/>
    </location>
    <ligand>
        <name>2-oxoglutarate</name>
        <dbReference type="ChEBI" id="CHEBI:16810"/>
    </ligand>
</feature>
<evidence type="ECO:0000259" key="28">
    <source>
        <dbReference type="PROSITE" id="PS51471"/>
    </source>
</evidence>
<comment type="caution">
    <text evidence="29">The sequence shown here is derived from an EMBL/GenBank/DDBJ whole genome shotgun (WGS) entry which is preliminary data.</text>
</comment>
<reference evidence="29 30" key="1">
    <citation type="submission" date="2015-04" db="EMBL/GenBank/DDBJ databases">
        <title>Lasius niger genome sequencing.</title>
        <authorList>
            <person name="Konorov E.A."/>
            <person name="Nikitin M.A."/>
            <person name="Kirill M.V."/>
            <person name="Chang P."/>
        </authorList>
    </citation>
    <scope>NUCLEOTIDE SEQUENCE [LARGE SCALE GENOMIC DNA]</scope>
    <source>
        <tissue evidence="29">Whole</tissue>
    </source>
</reference>
<dbReference type="PaxDb" id="67767-A0A0J7MQS9"/>
<evidence type="ECO:0000256" key="26">
    <source>
        <dbReference type="ARBA" id="ARBA00081727"/>
    </source>
</evidence>
<evidence type="ECO:0000256" key="8">
    <source>
        <dbReference type="ARBA" id="ARBA00023002"/>
    </source>
</evidence>
<dbReference type="GO" id="GO:0006307">
    <property type="term" value="P:DNA alkylation repair"/>
    <property type="evidence" value="ECO:0007669"/>
    <property type="project" value="UniProtKB-ARBA"/>
</dbReference>
<dbReference type="OrthoDB" id="445341at2759"/>
<keyword evidence="6" id="KW-0460">Magnesium</keyword>
<keyword evidence="10" id="KW-0234">DNA repair</keyword>
<name>A0A0J7MQS9_LASNI</name>
<feature type="binding site" evidence="27">
    <location>
        <begin position="60"/>
        <end position="62"/>
    </location>
    <ligand>
        <name>substrate</name>
    </ligand>
</feature>
<dbReference type="PANTHER" id="PTHR31573">
    <property type="entry name" value="ALPHA-KETOGLUTARATE-DEPENDENT DIOXYGENASE ALKB HOMOLOG 2"/>
    <property type="match status" value="1"/>
</dbReference>
<evidence type="ECO:0000256" key="23">
    <source>
        <dbReference type="ARBA" id="ARBA00066725"/>
    </source>
</evidence>
<comment type="catalytic activity">
    <reaction evidence="16">
        <text>a 3,N(4)-etheno-2'-deoxycytidine in double-stranded DNA + 2-oxoglutarate + O2 + H2O = a 2'-deoxycytidine in double-stranded DNA + glyoxal + succinate + CO2</text>
        <dbReference type="Rhea" id="RHEA:70467"/>
        <dbReference type="Rhea" id="RHEA-COMP:17070"/>
        <dbReference type="Rhea" id="RHEA-COMP:17905"/>
        <dbReference type="ChEBI" id="CHEBI:15377"/>
        <dbReference type="ChEBI" id="CHEBI:15379"/>
        <dbReference type="ChEBI" id="CHEBI:16526"/>
        <dbReference type="ChEBI" id="CHEBI:16810"/>
        <dbReference type="ChEBI" id="CHEBI:30031"/>
        <dbReference type="ChEBI" id="CHEBI:34779"/>
        <dbReference type="ChEBI" id="CHEBI:85452"/>
        <dbReference type="ChEBI" id="CHEBI:189585"/>
    </reaction>
    <physiologicalReaction direction="left-to-right" evidence="16">
        <dbReference type="Rhea" id="RHEA:70468"/>
    </physiologicalReaction>
</comment>
<evidence type="ECO:0000256" key="15">
    <source>
        <dbReference type="ARBA" id="ARBA00051376"/>
    </source>
</evidence>
<proteinExistence type="predicted"/>
<evidence type="ECO:0000256" key="10">
    <source>
        <dbReference type="ARBA" id="ARBA00023204"/>
    </source>
</evidence>
<dbReference type="Pfam" id="PF13532">
    <property type="entry name" value="2OG-FeII_Oxy_2"/>
    <property type="match status" value="1"/>
</dbReference>
<feature type="binding site" evidence="27">
    <location>
        <position position="183"/>
    </location>
    <ligand>
        <name>2-oxoglutarate</name>
        <dbReference type="ChEBI" id="CHEBI:16810"/>
    </ligand>
</feature>
<evidence type="ECO:0000256" key="12">
    <source>
        <dbReference type="ARBA" id="ARBA00051010"/>
    </source>
</evidence>
<evidence type="ECO:0000313" key="29">
    <source>
        <dbReference type="EMBL" id="KMQ82915.1"/>
    </source>
</evidence>
<dbReference type="Gene3D" id="2.60.120.590">
    <property type="entry name" value="Alpha-ketoglutarate-dependent dioxygenase AlkB-like"/>
    <property type="match status" value="1"/>
</dbReference>
<evidence type="ECO:0000256" key="11">
    <source>
        <dbReference type="ARBA" id="ARBA00023242"/>
    </source>
</evidence>
<feature type="binding site" evidence="27">
    <location>
        <position position="177"/>
    </location>
    <ligand>
        <name>2-oxoglutarate</name>
        <dbReference type="ChEBI" id="CHEBI:16810"/>
    </ligand>
</feature>
<feature type="binding site" evidence="27">
    <location>
        <position position="99"/>
    </location>
    <ligand>
        <name>2-oxoglutarate</name>
        <dbReference type="ChEBI" id="CHEBI:16810"/>
    </ligand>
</feature>
<evidence type="ECO:0000256" key="9">
    <source>
        <dbReference type="ARBA" id="ARBA00023004"/>
    </source>
</evidence>
<keyword evidence="11" id="KW-0539">Nucleus</keyword>
<dbReference type="FunFam" id="2.60.120.590:FF:000004">
    <property type="entry name" value="DNA oxidative demethylase ALKBH2"/>
    <property type="match status" value="1"/>
</dbReference>
<dbReference type="InterPro" id="IPR005123">
    <property type="entry name" value="Oxoglu/Fe-dep_dioxygenase_dom"/>
</dbReference>
<comment type="catalytic activity">
    <reaction evidence="18">
        <text>a 3,N(4)-etheno-2'-deoxycytidine in single-stranded DNA + 2-oxoglutarate + O2 + H2O = a 2'-deoxycytidine in single-stranded DNA + glyoxal + succinate + CO2</text>
        <dbReference type="Rhea" id="RHEA:70471"/>
        <dbReference type="Rhea" id="RHEA-COMP:12846"/>
        <dbReference type="Rhea" id="RHEA-COMP:17906"/>
        <dbReference type="ChEBI" id="CHEBI:15377"/>
        <dbReference type="ChEBI" id="CHEBI:15379"/>
        <dbReference type="ChEBI" id="CHEBI:16526"/>
        <dbReference type="ChEBI" id="CHEBI:16810"/>
        <dbReference type="ChEBI" id="CHEBI:30031"/>
        <dbReference type="ChEBI" id="CHEBI:34779"/>
        <dbReference type="ChEBI" id="CHEBI:85452"/>
        <dbReference type="ChEBI" id="CHEBI:189585"/>
    </reaction>
    <physiologicalReaction direction="left-to-right" evidence="18">
        <dbReference type="Rhea" id="RHEA:70472"/>
    </physiologicalReaction>
</comment>
<evidence type="ECO:0000256" key="1">
    <source>
        <dbReference type="ARBA" id="ARBA00001954"/>
    </source>
</evidence>
<feature type="binding site" evidence="27">
    <location>
        <position position="181"/>
    </location>
    <ligand>
        <name>2-oxoglutarate</name>
        <dbReference type="ChEBI" id="CHEBI:16810"/>
    </ligand>
</feature>
<dbReference type="InterPro" id="IPR037151">
    <property type="entry name" value="AlkB-like_sf"/>
</dbReference>
<dbReference type="InterPro" id="IPR009044">
    <property type="entry name" value="ssDNA-bd_transcriptional_reg"/>
</dbReference>
<dbReference type="PANTHER" id="PTHR31573:SF1">
    <property type="entry name" value="DNA OXIDATIVE DEMETHYLASE ALKBH2"/>
    <property type="match status" value="1"/>
</dbReference>
<keyword evidence="30" id="KW-1185">Reference proteome</keyword>
<dbReference type="GO" id="GO:0051747">
    <property type="term" value="F:cytosine C-5 DNA demethylase activity"/>
    <property type="evidence" value="ECO:0007669"/>
    <property type="project" value="UniProtKB-ARBA"/>
</dbReference>
<comment type="subunit">
    <text evidence="22">Interacts with PCNA homotrimer; this interaction is enhanced during the S-phase of the cell cycle. Interacts with nucleolar proteins NCL, UBTF and NPM1. Interacts with XRCC5-XRCC6 heterodimer.</text>
</comment>
<dbReference type="SUPFAM" id="SSF51197">
    <property type="entry name" value="Clavaminate synthase-like"/>
    <property type="match status" value="1"/>
</dbReference>
<dbReference type="EC" id="1.14.11.33" evidence="23"/>
<dbReference type="GO" id="GO:0035516">
    <property type="term" value="F:broad specificity oxidative DNA demethylase activity"/>
    <property type="evidence" value="ECO:0007669"/>
    <property type="project" value="UniProtKB-EC"/>
</dbReference>
<feature type="binding site" evidence="27">
    <location>
        <position position="165"/>
    </location>
    <ligand>
        <name>2-oxoglutarate</name>
        <dbReference type="ChEBI" id="CHEBI:16810"/>
    </ligand>
</feature>
<evidence type="ECO:0000256" key="16">
    <source>
        <dbReference type="ARBA" id="ARBA00051434"/>
    </source>
</evidence>
<sequence length="474" mass="54624">MENFNIELFDNVFEHPKDIFQRLETEIQYIPATQCEVNIYGKSYKIPRQLAAYGDPDLTYTFSGLTVACNIWTPLLLDLKKAVEKVSGTSYNFVIINRYKDGNSCIGQHKDNEPDLDPTSPISSLSFGENRTMVFKKAGCEDQRIELQDNSLMVMRTPTNTEWTHGIPRQKDRKGVRINLTFRKIVNKKKRKLDPEPVVPAKKSKTMIEGAFTEGEGENVFPIGQDKFVVLSTTSRNNVIVHLRQYKRHGVKLYPTKTGVTLQPEWFDRVFARTAPRTPTELEAAHFFVPAHFKIRTQDFTRFELQRDQKCISITDTEWDFIASKLATITTLAIQYQFQTWDFKKEYEQLHFQDLPDAQHALEFSNPSPQDFQKILVSCVCELVKLQEEVASACLFGDPAVLRPDSIIYFNRCVLMFTLKELVQLFKDRVYGYASPIIPTAQSIEQFLNSVQLTQVIDEARFETCALEYLVQAM</sequence>
<evidence type="ECO:0000256" key="14">
    <source>
        <dbReference type="ARBA" id="ARBA00051189"/>
    </source>
</evidence>
<evidence type="ECO:0000256" key="7">
    <source>
        <dbReference type="ARBA" id="ARBA00022964"/>
    </source>
</evidence>
<keyword evidence="8" id="KW-0560">Oxidoreductase</keyword>
<evidence type="ECO:0000256" key="25">
    <source>
        <dbReference type="ARBA" id="ARBA00077989"/>
    </source>
</evidence>
<feature type="binding site" evidence="27">
    <location>
        <position position="109"/>
    </location>
    <ligand>
        <name>2-oxoglutarate</name>
        <dbReference type="ChEBI" id="CHEBI:16810"/>
    </ligand>
</feature>
<comment type="catalytic activity">
    <reaction evidence="14">
        <text>a 1,N(6)-etheno-2'-deoxyadenosine in single-stranded DNA + 2-oxoglutarate + O2 + H2O = a 2'-deoxyadenosine in single-stranded DNA + glyoxal + succinate + CO2</text>
        <dbReference type="Rhea" id="RHEA:70459"/>
        <dbReference type="Rhea" id="RHEA-COMP:17896"/>
        <dbReference type="Rhea" id="RHEA-COMP:17904"/>
        <dbReference type="ChEBI" id="CHEBI:15377"/>
        <dbReference type="ChEBI" id="CHEBI:15379"/>
        <dbReference type="ChEBI" id="CHEBI:16526"/>
        <dbReference type="ChEBI" id="CHEBI:16810"/>
        <dbReference type="ChEBI" id="CHEBI:30031"/>
        <dbReference type="ChEBI" id="CHEBI:34779"/>
        <dbReference type="ChEBI" id="CHEBI:90615"/>
        <dbReference type="ChEBI" id="CHEBI:189583"/>
    </reaction>
    <physiologicalReaction direction="left-to-right" evidence="14">
        <dbReference type="Rhea" id="RHEA:70460"/>
    </physiologicalReaction>
</comment>
<dbReference type="STRING" id="67767.A0A0J7MQS9"/>
<evidence type="ECO:0000313" key="30">
    <source>
        <dbReference type="Proteomes" id="UP000036403"/>
    </source>
</evidence>
<dbReference type="GO" id="GO:0008198">
    <property type="term" value="F:ferrous iron binding"/>
    <property type="evidence" value="ECO:0007669"/>
    <property type="project" value="TreeGrafter"/>
</dbReference>
<evidence type="ECO:0000256" key="19">
    <source>
        <dbReference type="ARBA" id="ARBA00052627"/>
    </source>
</evidence>
<dbReference type="Proteomes" id="UP000036403">
    <property type="component" value="Unassembled WGS sequence"/>
</dbReference>
<dbReference type="PROSITE" id="PS51471">
    <property type="entry name" value="FE2OG_OXY"/>
    <property type="match status" value="1"/>
</dbReference>
<gene>
    <name evidence="29" type="ORF">RF55_21480</name>
</gene>
<dbReference type="InterPro" id="IPR032852">
    <property type="entry name" value="ALKBH2"/>
</dbReference>
<evidence type="ECO:0000256" key="20">
    <source>
        <dbReference type="ARBA" id="ARBA00052800"/>
    </source>
</evidence>
<evidence type="ECO:0000256" key="17">
    <source>
        <dbReference type="ARBA" id="ARBA00051755"/>
    </source>
</evidence>
<comment type="catalytic activity">
    <reaction evidence="20">
        <text>an N(1)-methyl-2'-deoxyadenosine in double-stranded DNA + 2-oxoglutarate + O2 = a 2'-deoxyadenosine in double-stranded DNA + formaldehyde + succinate + CO2 + H(+)</text>
        <dbReference type="Rhea" id="RHEA:70443"/>
        <dbReference type="Rhea" id="RHEA-COMP:14236"/>
        <dbReference type="Rhea" id="RHEA-COMP:17897"/>
        <dbReference type="ChEBI" id="CHEBI:15378"/>
        <dbReference type="ChEBI" id="CHEBI:15379"/>
        <dbReference type="ChEBI" id="CHEBI:16526"/>
        <dbReference type="ChEBI" id="CHEBI:16810"/>
        <dbReference type="ChEBI" id="CHEBI:16842"/>
        <dbReference type="ChEBI" id="CHEBI:30031"/>
        <dbReference type="ChEBI" id="CHEBI:90615"/>
        <dbReference type="ChEBI" id="CHEBI:139096"/>
    </reaction>
    <physiologicalReaction direction="left-to-right" evidence="20">
        <dbReference type="Rhea" id="RHEA:70444"/>
    </physiologicalReaction>
</comment>
<dbReference type="Gene3D" id="2.30.31.10">
    <property type="entry name" value="Transcriptional Coactivator Pc4, Chain A"/>
    <property type="match status" value="1"/>
</dbReference>
<organism evidence="29 30">
    <name type="scientific">Lasius niger</name>
    <name type="common">Black garden ant</name>
    <dbReference type="NCBI Taxonomy" id="67767"/>
    <lineage>
        <taxon>Eukaryota</taxon>
        <taxon>Metazoa</taxon>
        <taxon>Ecdysozoa</taxon>
        <taxon>Arthropoda</taxon>
        <taxon>Hexapoda</taxon>
        <taxon>Insecta</taxon>
        <taxon>Pterygota</taxon>
        <taxon>Neoptera</taxon>
        <taxon>Endopterygota</taxon>
        <taxon>Hymenoptera</taxon>
        <taxon>Apocrita</taxon>
        <taxon>Aculeata</taxon>
        <taxon>Formicoidea</taxon>
        <taxon>Formicidae</taxon>
        <taxon>Formicinae</taxon>
        <taxon>Lasius</taxon>
        <taxon>Lasius</taxon>
    </lineage>
</organism>
<comment type="catalytic activity">
    <reaction evidence="19">
        <text>a 1,N(6)-etheno-2'-deoxyadenosine in double-stranded DNA + 2-oxoglutarate + O2 + H2O = a 2'-deoxyadenosine in double-stranded DNA + glyoxal + succinate + CO2</text>
        <dbReference type="Rhea" id="RHEA:70463"/>
        <dbReference type="Rhea" id="RHEA-COMP:17897"/>
        <dbReference type="Rhea" id="RHEA-COMP:17903"/>
        <dbReference type="ChEBI" id="CHEBI:15377"/>
        <dbReference type="ChEBI" id="CHEBI:15379"/>
        <dbReference type="ChEBI" id="CHEBI:16526"/>
        <dbReference type="ChEBI" id="CHEBI:16810"/>
        <dbReference type="ChEBI" id="CHEBI:30031"/>
        <dbReference type="ChEBI" id="CHEBI:34779"/>
        <dbReference type="ChEBI" id="CHEBI:90615"/>
        <dbReference type="ChEBI" id="CHEBI:189583"/>
    </reaction>
    <physiologicalReaction direction="left-to-right" evidence="19">
        <dbReference type="Rhea" id="RHEA:70464"/>
    </physiologicalReaction>
</comment>
<comment type="subcellular location">
    <subcellularLocation>
        <location evidence="2">Nucleus</location>
        <location evidence="2">Nucleolus</location>
    </subcellularLocation>
    <subcellularLocation>
        <location evidence="3">Nucleus</location>
        <location evidence="3">Nucleoplasm</location>
    </subcellularLocation>
</comment>
<evidence type="ECO:0000256" key="24">
    <source>
        <dbReference type="ARBA" id="ARBA00072134"/>
    </source>
</evidence>
<feature type="domain" description="Fe2OG dioxygenase" evidence="28">
    <location>
        <begin position="90"/>
        <end position="186"/>
    </location>
</feature>
<protein>
    <recommendedName>
        <fullName evidence="24">DNA oxidative demethylase ALKBH2</fullName>
        <ecNumber evidence="23">1.14.11.33</ecNumber>
    </recommendedName>
    <alternativeName>
        <fullName evidence="25">Alkylated DNA repair protein alkB homolog 2</fullName>
    </alternativeName>
    <alternativeName>
        <fullName evidence="26">Alpha-ketoglutarate-dependent dioxygenase alkB homolog 2</fullName>
    </alternativeName>
</protein>
<comment type="catalytic activity">
    <reaction evidence="12">
        <text>an N(1)-methyl-2'-deoxyadenosine in single-stranded DNA + 2-oxoglutarate + O2 = a 2'-deoxyadenosine in single-stranded DNA + formaldehyde + succinate + CO2 + H(+)</text>
        <dbReference type="Rhea" id="RHEA:70447"/>
        <dbReference type="Rhea" id="RHEA-COMP:17895"/>
        <dbReference type="Rhea" id="RHEA-COMP:17896"/>
        <dbReference type="ChEBI" id="CHEBI:15378"/>
        <dbReference type="ChEBI" id="CHEBI:15379"/>
        <dbReference type="ChEBI" id="CHEBI:16526"/>
        <dbReference type="ChEBI" id="CHEBI:16810"/>
        <dbReference type="ChEBI" id="CHEBI:16842"/>
        <dbReference type="ChEBI" id="CHEBI:30031"/>
        <dbReference type="ChEBI" id="CHEBI:90615"/>
        <dbReference type="ChEBI" id="CHEBI:139096"/>
    </reaction>
    <physiologicalReaction direction="left-to-right" evidence="12">
        <dbReference type="Rhea" id="RHEA:70448"/>
    </physiologicalReaction>
</comment>
<comment type="catalytic activity">
    <reaction evidence="13">
        <text>an N(3)-methyl-2'-deoxycytidine in single-stranded DNA + 2-oxoglutarate + O2 = a 2'-deoxycytidine in single-stranded DNA + formaldehyde + succinate + CO2 + H(+)</text>
        <dbReference type="Rhea" id="RHEA:70435"/>
        <dbReference type="Rhea" id="RHEA-COMP:12846"/>
        <dbReference type="Rhea" id="RHEA-COMP:17894"/>
        <dbReference type="ChEBI" id="CHEBI:15378"/>
        <dbReference type="ChEBI" id="CHEBI:15379"/>
        <dbReference type="ChEBI" id="CHEBI:16526"/>
        <dbReference type="ChEBI" id="CHEBI:16810"/>
        <dbReference type="ChEBI" id="CHEBI:16842"/>
        <dbReference type="ChEBI" id="CHEBI:30031"/>
        <dbReference type="ChEBI" id="CHEBI:85452"/>
        <dbReference type="ChEBI" id="CHEBI:139075"/>
    </reaction>
    <physiologicalReaction direction="left-to-right" evidence="13">
        <dbReference type="Rhea" id="RHEA:70436"/>
    </physiologicalReaction>
</comment>
<comment type="cofactor">
    <cofactor evidence="1">
        <name>Fe(2+)</name>
        <dbReference type="ChEBI" id="CHEBI:29033"/>
    </cofactor>
</comment>
<evidence type="ECO:0000256" key="5">
    <source>
        <dbReference type="ARBA" id="ARBA00022763"/>
    </source>
</evidence>
<dbReference type="AlphaFoldDB" id="A0A0J7MQS9"/>
<keyword evidence="7 29" id="KW-0223">Dioxygenase</keyword>
<evidence type="ECO:0000256" key="6">
    <source>
        <dbReference type="ARBA" id="ARBA00022842"/>
    </source>
</evidence>
<dbReference type="InterPro" id="IPR027450">
    <property type="entry name" value="AlkB-like"/>
</dbReference>
<comment type="catalytic activity">
    <reaction evidence="17">
        <text>a 1,N(2)-etheno-2'-deoxyguanosine in double-stranded DNA + 2-oxoglutarate + O2 + H2O = a 2'-deoxyguanosine in double-stranded DNA + glyoxal + succinate + CO2</text>
        <dbReference type="Rhea" id="RHEA:70487"/>
        <dbReference type="Rhea" id="RHEA-COMP:17910"/>
        <dbReference type="Rhea" id="RHEA-COMP:17912"/>
        <dbReference type="ChEBI" id="CHEBI:15377"/>
        <dbReference type="ChEBI" id="CHEBI:15379"/>
        <dbReference type="ChEBI" id="CHEBI:16526"/>
        <dbReference type="ChEBI" id="CHEBI:16810"/>
        <dbReference type="ChEBI" id="CHEBI:30031"/>
        <dbReference type="ChEBI" id="CHEBI:34779"/>
        <dbReference type="ChEBI" id="CHEBI:85445"/>
        <dbReference type="ChEBI" id="CHEBI:189586"/>
    </reaction>
    <physiologicalReaction direction="left-to-right" evidence="17">
        <dbReference type="Rhea" id="RHEA:70488"/>
    </physiologicalReaction>
</comment>
<evidence type="ECO:0000256" key="27">
    <source>
        <dbReference type="PIRSR" id="PIRSR632852-1"/>
    </source>
</evidence>
<comment type="catalytic activity">
    <reaction evidence="15">
        <text>an N(3)-methyl-2'-deoxycytidine in double-stranded DNA + 2-oxoglutarate + O2 = a 2'-deoxycytidine in double-stranded DNA + formaldehyde + succinate + CO2 + H(+)</text>
        <dbReference type="Rhea" id="RHEA:70439"/>
        <dbReference type="Rhea" id="RHEA-COMP:14237"/>
        <dbReference type="Rhea" id="RHEA-COMP:17070"/>
        <dbReference type="ChEBI" id="CHEBI:15378"/>
        <dbReference type="ChEBI" id="CHEBI:15379"/>
        <dbReference type="ChEBI" id="CHEBI:16526"/>
        <dbReference type="ChEBI" id="CHEBI:16810"/>
        <dbReference type="ChEBI" id="CHEBI:16842"/>
        <dbReference type="ChEBI" id="CHEBI:30031"/>
        <dbReference type="ChEBI" id="CHEBI:85452"/>
        <dbReference type="ChEBI" id="CHEBI:139075"/>
    </reaction>
    <physiologicalReaction direction="left-to-right" evidence="15">
        <dbReference type="Rhea" id="RHEA:70440"/>
    </physiologicalReaction>
</comment>